<gene>
    <name evidence="2" type="ORF">AGR4A_Cc40173</name>
</gene>
<sequence length="63" mass="7035">MTTNGLMRLKQKCRAQTRHFYVLQHVPHTFGVILGLDPPTSSAGNGSRLKGENDGGEYQHVRK</sequence>
<reference evidence="2 3" key="1">
    <citation type="submission" date="2016-01" db="EMBL/GenBank/DDBJ databases">
        <authorList>
            <person name="Regsiter A."/>
            <person name="william w."/>
        </authorList>
    </citation>
    <scope>NUCLEOTIDE SEQUENCE [LARGE SCALE GENOMIC DNA]</scope>
    <source>
        <strain evidence="2 3">B6</strain>
    </source>
</reference>
<name>A0A822V3U1_AGRTU</name>
<protein>
    <submittedName>
        <fullName evidence="2">Uncharacterized protein</fullName>
    </submittedName>
</protein>
<proteinExistence type="predicted"/>
<evidence type="ECO:0000313" key="2">
    <source>
        <dbReference type="EMBL" id="CVI18811.1"/>
    </source>
</evidence>
<dbReference type="Proteomes" id="UP000192074">
    <property type="component" value="Unassembled WGS sequence"/>
</dbReference>
<dbReference type="AlphaFoldDB" id="A0A822V3U1"/>
<feature type="region of interest" description="Disordered" evidence="1">
    <location>
        <begin position="37"/>
        <end position="63"/>
    </location>
</feature>
<feature type="compositionally biased region" description="Basic and acidic residues" evidence="1">
    <location>
        <begin position="49"/>
        <end position="63"/>
    </location>
</feature>
<evidence type="ECO:0000256" key="1">
    <source>
        <dbReference type="SAM" id="MobiDB-lite"/>
    </source>
</evidence>
<comment type="caution">
    <text evidence="2">The sequence shown here is derived from an EMBL/GenBank/DDBJ whole genome shotgun (WGS) entry which is preliminary data.</text>
</comment>
<accession>A0A822V3U1</accession>
<organism evidence="2 3">
    <name type="scientific">Agrobacterium tumefaciens str. B6</name>
    <dbReference type="NCBI Taxonomy" id="1183423"/>
    <lineage>
        <taxon>Bacteria</taxon>
        <taxon>Pseudomonadati</taxon>
        <taxon>Pseudomonadota</taxon>
        <taxon>Alphaproteobacteria</taxon>
        <taxon>Hyphomicrobiales</taxon>
        <taxon>Rhizobiaceae</taxon>
        <taxon>Rhizobium/Agrobacterium group</taxon>
        <taxon>Agrobacterium</taxon>
        <taxon>Agrobacterium tumefaciens complex</taxon>
    </lineage>
</organism>
<evidence type="ECO:0000313" key="3">
    <source>
        <dbReference type="Proteomes" id="UP000192074"/>
    </source>
</evidence>
<dbReference type="EMBL" id="FCNL01000021">
    <property type="protein sequence ID" value="CVI18811.1"/>
    <property type="molecule type" value="Genomic_DNA"/>
</dbReference>